<keyword evidence="2" id="KW-1185">Reference proteome</keyword>
<gene>
    <name evidence="1" type="ORF">B9Z19DRAFT_972231</name>
</gene>
<dbReference type="Proteomes" id="UP000244722">
    <property type="component" value="Unassembled WGS sequence"/>
</dbReference>
<reference evidence="1 2" key="1">
    <citation type="submission" date="2017-04" db="EMBL/GenBank/DDBJ databases">
        <title>Draft genome sequence of Tuber borchii Vittad., a whitish edible truffle.</title>
        <authorList>
            <consortium name="DOE Joint Genome Institute"/>
            <person name="Murat C."/>
            <person name="Kuo A."/>
            <person name="Barry K.W."/>
            <person name="Clum A."/>
            <person name="Dockter R.B."/>
            <person name="Fauchery L."/>
            <person name="Iotti M."/>
            <person name="Kohler A."/>
            <person name="Labutti K."/>
            <person name="Lindquist E.A."/>
            <person name="Lipzen A."/>
            <person name="Ohm R.A."/>
            <person name="Wang M."/>
            <person name="Grigoriev I.V."/>
            <person name="Zambonelli A."/>
            <person name="Martin F.M."/>
        </authorList>
    </citation>
    <scope>NUCLEOTIDE SEQUENCE [LARGE SCALE GENOMIC DNA]</scope>
    <source>
        <strain evidence="1 2">Tbo3840</strain>
    </source>
</reference>
<dbReference type="PANTHER" id="PTHR43394">
    <property type="entry name" value="ATP-DEPENDENT PERMEASE MDL1, MITOCHONDRIAL"/>
    <property type="match status" value="1"/>
</dbReference>
<dbReference type="OrthoDB" id="6500128at2759"/>
<accession>A0A2T7A0G1</accession>
<name>A0A2T7A0G1_TUBBO</name>
<dbReference type="SUPFAM" id="SSF52540">
    <property type="entry name" value="P-loop containing nucleoside triphosphate hydrolases"/>
    <property type="match status" value="1"/>
</dbReference>
<feature type="non-terminal residue" evidence="1">
    <location>
        <position position="1"/>
    </location>
</feature>
<organism evidence="1 2">
    <name type="scientific">Tuber borchii</name>
    <name type="common">White truffle</name>
    <dbReference type="NCBI Taxonomy" id="42251"/>
    <lineage>
        <taxon>Eukaryota</taxon>
        <taxon>Fungi</taxon>
        <taxon>Dikarya</taxon>
        <taxon>Ascomycota</taxon>
        <taxon>Pezizomycotina</taxon>
        <taxon>Pezizomycetes</taxon>
        <taxon>Pezizales</taxon>
        <taxon>Tuberaceae</taxon>
        <taxon>Tuber</taxon>
    </lineage>
</organism>
<proteinExistence type="predicted"/>
<dbReference type="STRING" id="42251.A0A2T7A0G1"/>
<dbReference type="AlphaFoldDB" id="A0A2T7A0G1"/>
<dbReference type="EMBL" id="NESQ01000048">
    <property type="protein sequence ID" value="PUU81214.1"/>
    <property type="molecule type" value="Genomic_DNA"/>
</dbReference>
<evidence type="ECO:0000313" key="2">
    <source>
        <dbReference type="Proteomes" id="UP000244722"/>
    </source>
</evidence>
<protein>
    <submittedName>
        <fullName evidence="1">P-loop containing nucleoside triphosphate hydrolase protein</fullName>
    </submittedName>
</protein>
<dbReference type="InterPro" id="IPR027417">
    <property type="entry name" value="P-loop_NTPase"/>
</dbReference>
<dbReference type="Gene3D" id="3.40.50.300">
    <property type="entry name" value="P-loop containing nucleotide triphosphate hydrolases"/>
    <property type="match status" value="1"/>
</dbReference>
<dbReference type="GO" id="GO:0015421">
    <property type="term" value="F:ABC-type oligopeptide transporter activity"/>
    <property type="evidence" value="ECO:0007669"/>
    <property type="project" value="TreeGrafter"/>
</dbReference>
<keyword evidence="1" id="KW-0378">Hydrolase</keyword>
<sequence length="153" mass="17251">VEFRGVEFRYTARPDVLALESVSCTIEPDPFVAFFGYYSGTIKSSTVALLERFYNANSGSILINDMDIRAIPVCELRSWIPFVSQESCVFSGSIHFKVGLGLVSGKEVSRNVVESVCKMCRLYNFIIGLPKGYELYIYLLMLILNLFVTKSFL</sequence>
<dbReference type="InterPro" id="IPR039421">
    <property type="entry name" value="Type_1_exporter"/>
</dbReference>
<dbReference type="PANTHER" id="PTHR43394:SF1">
    <property type="entry name" value="ATP-BINDING CASSETTE SUB-FAMILY B MEMBER 10, MITOCHONDRIAL"/>
    <property type="match status" value="1"/>
</dbReference>
<evidence type="ECO:0000313" key="1">
    <source>
        <dbReference type="EMBL" id="PUU81214.1"/>
    </source>
</evidence>
<dbReference type="GO" id="GO:0016787">
    <property type="term" value="F:hydrolase activity"/>
    <property type="evidence" value="ECO:0007669"/>
    <property type="project" value="UniProtKB-KW"/>
</dbReference>
<comment type="caution">
    <text evidence="1">The sequence shown here is derived from an EMBL/GenBank/DDBJ whole genome shotgun (WGS) entry which is preliminary data.</text>
</comment>